<dbReference type="Proteomes" id="UP000283841">
    <property type="component" value="Unassembled WGS sequence"/>
</dbReference>
<protein>
    <submittedName>
        <fullName evidence="2">Alpha/Beta hydrolase protein</fullName>
    </submittedName>
</protein>
<dbReference type="STRING" id="264951.A0A443HJC2"/>
<evidence type="ECO:0000259" key="1">
    <source>
        <dbReference type="Pfam" id="PF12146"/>
    </source>
</evidence>
<evidence type="ECO:0000313" key="2">
    <source>
        <dbReference type="EMBL" id="RWQ91857.1"/>
    </source>
</evidence>
<organism evidence="2 3">
    <name type="scientific">Byssochlamys spectabilis</name>
    <name type="common">Paecilomyces variotii</name>
    <dbReference type="NCBI Taxonomy" id="264951"/>
    <lineage>
        <taxon>Eukaryota</taxon>
        <taxon>Fungi</taxon>
        <taxon>Dikarya</taxon>
        <taxon>Ascomycota</taxon>
        <taxon>Pezizomycotina</taxon>
        <taxon>Eurotiomycetes</taxon>
        <taxon>Eurotiomycetidae</taxon>
        <taxon>Eurotiales</taxon>
        <taxon>Thermoascaceae</taxon>
        <taxon>Paecilomyces</taxon>
    </lineage>
</organism>
<accession>A0A443HJC2</accession>
<feature type="domain" description="Serine aminopeptidase S33" evidence="1">
    <location>
        <begin position="28"/>
        <end position="255"/>
    </location>
</feature>
<dbReference type="GeneID" id="39602645"/>
<dbReference type="RefSeq" id="XP_028481502.1">
    <property type="nucleotide sequence ID" value="XM_028633368.1"/>
</dbReference>
<dbReference type="GO" id="GO:0046464">
    <property type="term" value="P:acylglycerol catabolic process"/>
    <property type="evidence" value="ECO:0007669"/>
    <property type="project" value="TreeGrafter"/>
</dbReference>
<dbReference type="SUPFAM" id="SSF53474">
    <property type="entry name" value="alpha/beta-Hydrolases"/>
    <property type="match status" value="1"/>
</dbReference>
<dbReference type="EMBL" id="RCNU01000016">
    <property type="protein sequence ID" value="RWQ91857.1"/>
    <property type="molecule type" value="Genomic_DNA"/>
</dbReference>
<dbReference type="InterPro" id="IPR022742">
    <property type="entry name" value="Hydrolase_4"/>
</dbReference>
<proteinExistence type="predicted"/>
<keyword evidence="3" id="KW-1185">Reference proteome</keyword>
<keyword evidence="2" id="KW-0378">Hydrolase</keyword>
<dbReference type="PANTHER" id="PTHR43798:SF5">
    <property type="entry name" value="MONOACYLGLYCEROL LIPASE ABHD6"/>
    <property type="match status" value="1"/>
</dbReference>
<dbReference type="PRINTS" id="PR00111">
    <property type="entry name" value="ABHYDROLASE"/>
</dbReference>
<name>A0A443HJC2_BYSSP</name>
<comment type="caution">
    <text evidence="2">The sequence shown here is derived from an EMBL/GenBank/DDBJ whole genome shotgun (WGS) entry which is preliminary data.</text>
</comment>
<dbReference type="InterPro" id="IPR050266">
    <property type="entry name" value="AB_hydrolase_sf"/>
</dbReference>
<dbReference type="VEuPathDB" id="FungiDB:C8Q69DRAFT_515541"/>
<sequence length="279" mass="29888">MASAITSNGFIAVNDRQIYYEEEGQASSQTIFFVHGLGGTLNTFQPLITSLRNFRLVRFDLSGHGRSSVPSQKATIETYVEDCKAVISHLKARNPVIVGHSMGCLVAMHLAASEPNLASALVLFGPAKGLPEAAKSANRNRAVAVRQKGMAAAADAIASAALAPQTLASRPEIVGYVRELLSRQDKEGYAMGCEALAAATDPNWSKIRANRIVIVSGEEDKVSAPATCRAIKESLGNRNVELVSWSGVGHWHTLEKASEAGFPTVTTCASRFFVQFSWP</sequence>
<reference evidence="2 3" key="1">
    <citation type="journal article" date="2018" name="Front. Microbiol.">
        <title>Genomic and genetic insights into a cosmopolitan fungus, Paecilomyces variotii (Eurotiales).</title>
        <authorList>
            <person name="Urquhart A.S."/>
            <person name="Mondo S.J."/>
            <person name="Makela M.R."/>
            <person name="Hane J.K."/>
            <person name="Wiebenga A."/>
            <person name="He G."/>
            <person name="Mihaltcheva S."/>
            <person name="Pangilinan J."/>
            <person name="Lipzen A."/>
            <person name="Barry K."/>
            <person name="de Vries R.P."/>
            <person name="Grigoriev I.V."/>
            <person name="Idnurm A."/>
        </authorList>
    </citation>
    <scope>NUCLEOTIDE SEQUENCE [LARGE SCALE GENOMIC DNA]</scope>
    <source>
        <strain evidence="2 3">CBS 101075</strain>
    </source>
</reference>
<dbReference type="InterPro" id="IPR000073">
    <property type="entry name" value="AB_hydrolase_1"/>
</dbReference>
<dbReference type="GO" id="GO:0047372">
    <property type="term" value="F:monoacylglycerol lipase activity"/>
    <property type="evidence" value="ECO:0007669"/>
    <property type="project" value="TreeGrafter"/>
</dbReference>
<dbReference type="GO" id="GO:0016020">
    <property type="term" value="C:membrane"/>
    <property type="evidence" value="ECO:0007669"/>
    <property type="project" value="TreeGrafter"/>
</dbReference>
<dbReference type="PANTHER" id="PTHR43798">
    <property type="entry name" value="MONOACYLGLYCEROL LIPASE"/>
    <property type="match status" value="1"/>
</dbReference>
<dbReference type="Gene3D" id="3.40.50.1820">
    <property type="entry name" value="alpha/beta hydrolase"/>
    <property type="match status" value="1"/>
</dbReference>
<dbReference type="InterPro" id="IPR029058">
    <property type="entry name" value="AB_hydrolase_fold"/>
</dbReference>
<dbReference type="AlphaFoldDB" id="A0A443HJC2"/>
<gene>
    <name evidence="2" type="ORF">C8Q69DRAFT_515541</name>
</gene>
<dbReference type="Pfam" id="PF12146">
    <property type="entry name" value="Hydrolase_4"/>
    <property type="match status" value="1"/>
</dbReference>
<evidence type="ECO:0000313" key="3">
    <source>
        <dbReference type="Proteomes" id="UP000283841"/>
    </source>
</evidence>